<dbReference type="InterPro" id="IPR014541">
    <property type="entry name" value="Amdntrnsf_FN0238"/>
</dbReference>
<dbReference type="Gene3D" id="3.75.10.10">
    <property type="entry name" value="L-arginine/glycine Amidinotransferase, Chain A"/>
    <property type="match status" value="1"/>
</dbReference>
<dbReference type="Pfam" id="PF19420">
    <property type="entry name" value="DDAH_eukar"/>
    <property type="match status" value="1"/>
</dbReference>
<dbReference type="Proteomes" id="UP001357452">
    <property type="component" value="Unassembled WGS sequence"/>
</dbReference>
<evidence type="ECO:0000313" key="1">
    <source>
        <dbReference type="EMBL" id="MEE6187503.1"/>
    </source>
</evidence>
<organism evidence="1 2">
    <name type="scientific">Niabella digestorum</name>
    <dbReference type="NCBI Taxonomy" id="3117701"/>
    <lineage>
        <taxon>Bacteria</taxon>
        <taxon>Pseudomonadati</taxon>
        <taxon>Bacteroidota</taxon>
        <taxon>Chitinophagia</taxon>
        <taxon>Chitinophagales</taxon>
        <taxon>Chitinophagaceae</taxon>
        <taxon>Niabella</taxon>
    </lineage>
</organism>
<dbReference type="PANTHER" id="PTHR43224:SF1">
    <property type="entry name" value="AMIDINOTRANSFERASE"/>
    <property type="match status" value="1"/>
</dbReference>
<name>A0ABU7RHN2_9BACT</name>
<dbReference type="NCBIfam" id="NF046062">
    <property type="entry name" value="citrull_CtlX"/>
    <property type="match status" value="1"/>
</dbReference>
<sequence>MTTSHILMVRPAAFGYNPQTAVNNVFQQETSATDVQTKALQEFDHFAEVLQQNGVNLTIVQDTNEPHTPDSIFPNNWISFHEDGTVALYPMFALNRRVERDKNVLDVIKERFHIRTTLDLTHYEGQDLFLEGTGSMVLDRDFELAYACLSPRTSPSVLYDFCDAMGYRPVLFEAYDKKGKEIYHTNVMMCIADEYVVICLEAIKDDVQRQMLLSQFAETGKSIVEISMEQMFHFAGNMLQIHNNSGEPLLVMSSQAYHILTNEQRDFLRSFNPIVHAPLATIEAHGGGSARCMMAEIFLTPKTADPAH</sequence>
<dbReference type="RefSeq" id="WP_330974912.1">
    <property type="nucleotide sequence ID" value="NZ_JAZGLY010000005.1"/>
</dbReference>
<gene>
    <name evidence="1" type="ORF">V2H41_09470</name>
</gene>
<dbReference type="PANTHER" id="PTHR43224">
    <property type="entry name" value="AMIDINOTRANSFERASE"/>
    <property type="match status" value="1"/>
</dbReference>
<dbReference type="PIRSF" id="PIRSF028188">
    <property type="entry name" value="Amdntrnsf_FN0238"/>
    <property type="match status" value="1"/>
</dbReference>
<protein>
    <submittedName>
        <fullName evidence="1">Arginine deiminase-related protein</fullName>
    </submittedName>
</protein>
<proteinExistence type="predicted"/>
<comment type="caution">
    <text evidence="1">The sequence shown here is derived from an EMBL/GenBank/DDBJ whole genome shotgun (WGS) entry which is preliminary data.</text>
</comment>
<dbReference type="SUPFAM" id="SSF55909">
    <property type="entry name" value="Pentein"/>
    <property type="match status" value="1"/>
</dbReference>
<dbReference type="EMBL" id="JAZGLY010000005">
    <property type="protein sequence ID" value="MEE6187503.1"/>
    <property type="molecule type" value="Genomic_DNA"/>
</dbReference>
<reference evidence="1 2" key="1">
    <citation type="submission" date="2024-01" db="EMBL/GenBank/DDBJ databases">
        <title>Niabella digestum sp. nov., isolated from waste digestion system.</title>
        <authorList>
            <person name="Zhang L."/>
        </authorList>
    </citation>
    <scope>NUCLEOTIDE SEQUENCE [LARGE SCALE GENOMIC DNA]</scope>
    <source>
        <strain evidence="1 2">A18</strain>
    </source>
</reference>
<evidence type="ECO:0000313" key="2">
    <source>
        <dbReference type="Proteomes" id="UP001357452"/>
    </source>
</evidence>
<accession>A0ABU7RHN2</accession>
<keyword evidence="2" id="KW-1185">Reference proteome</keyword>